<evidence type="ECO:0000256" key="1">
    <source>
        <dbReference type="ARBA" id="ARBA00022723"/>
    </source>
</evidence>
<dbReference type="SUPFAM" id="SSF56529">
    <property type="entry name" value="FAH"/>
    <property type="match status" value="1"/>
</dbReference>
<evidence type="ECO:0000313" key="3">
    <source>
        <dbReference type="EMBL" id="SFK55231.1"/>
    </source>
</evidence>
<proteinExistence type="predicted"/>
<gene>
    <name evidence="3" type="ORF">SAMN05444581_11072</name>
</gene>
<sequence length="228" mass="24516">MGDYAFAEPPIVSLPSMSTKPFPVRRIFCVGQNYSDHAKEMGSDPAVDPPFFFMKPAQAILQNGSVMPYPPGTSDLQHEVELVVAMAMGGRDIPADKVNDMVFGYATGLDMTKRDTQGAAKKKGQPWEMSKAFDHSAPCSSIIPEMYTGVVAKGRIECKVNGQVRQSADLADMIWGVPQIVSFLSQLVEVWPGDLIFTGTPAGVGPVVKGDKIEATIAGLEPLLIEIG</sequence>
<evidence type="ECO:0000259" key="2">
    <source>
        <dbReference type="Pfam" id="PF01557"/>
    </source>
</evidence>
<keyword evidence="4" id="KW-1185">Reference proteome</keyword>
<dbReference type="GO" id="GO:0046872">
    <property type="term" value="F:metal ion binding"/>
    <property type="evidence" value="ECO:0007669"/>
    <property type="project" value="UniProtKB-KW"/>
</dbReference>
<name>A0A1I4AH29_9HYPH</name>
<dbReference type="Pfam" id="PF01557">
    <property type="entry name" value="FAA_hydrolase"/>
    <property type="match status" value="1"/>
</dbReference>
<dbReference type="GO" id="GO:0018773">
    <property type="term" value="F:acetylpyruvate hydrolase activity"/>
    <property type="evidence" value="ECO:0007669"/>
    <property type="project" value="TreeGrafter"/>
</dbReference>
<keyword evidence="1" id="KW-0479">Metal-binding</keyword>
<keyword evidence="3" id="KW-0670">Pyruvate</keyword>
<evidence type="ECO:0000313" key="4">
    <source>
        <dbReference type="Proteomes" id="UP000198755"/>
    </source>
</evidence>
<dbReference type="Gene3D" id="3.90.850.10">
    <property type="entry name" value="Fumarylacetoacetase-like, C-terminal domain"/>
    <property type="match status" value="1"/>
</dbReference>
<dbReference type="InterPro" id="IPR011234">
    <property type="entry name" value="Fumarylacetoacetase-like_C"/>
</dbReference>
<dbReference type="PANTHER" id="PTHR11820:SF90">
    <property type="entry name" value="FLUTATHIONE S-TRANSFERASE"/>
    <property type="match status" value="1"/>
</dbReference>
<organism evidence="3 4">
    <name type="scientific">Methylocapsa palsarum</name>
    <dbReference type="NCBI Taxonomy" id="1612308"/>
    <lineage>
        <taxon>Bacteria</taxon>
        <taxon>Pseudomonadati</taxon>
        <taxon>Pseudomonadota</taxon>
        <taxon>Alphaproteobacteria</taxon>
        <taxon>Hyphomicrobiales</taxon>
        <taxon>Beijerinckiaceae</taxon>
        <taxon>Methylocapsa</taxon>
    </lineage>
</organism>
<dbReference type="STRING" id="1612308.SAMN05444581_11072"/>
<dbReference type="PANTHER" id="PTHR11820">
    <property type="entry name" value="ACYLPYRUVASE"/>
    <property type="match status" value="1"/>
</dbReference>
<keyword evidence="3" id="KW-0378">Hydrolase</keyword>
<dbReference type="Proteomes" id="UP000198755">
    <property type="component" value="Unassembled WGS sequence"/>
</dbReference>
<dbReference type="RefSeq" id="WP_091682773.1">
    <property type="nucleotide sequence ID" value="NZ_FOSN01000010.1"/>
</dbReference>
<dbReference type="EMBL" id="FOSN01000010">
    <property type="protein sequence ID" value="SFK55231.1"/>
    <property type="molecule type" value="Genomic_DNA"/>
</dbReference>
<dbReference type="InterPro" id="IPR036663">
    <property type="entry name" value="Fumarylacetoacetase_C_sf"/>
</dbReference>
<protein>
    <submittedName>
        <fullName evidence="3">Fumarylpyruvate hydrolase</fullName>
    </submittedName>
</protein>
<dbReference type="OrthoDB" id="5197601at2"/>
<accession>A0A1I4AH29</accession>
<feature type="domain" description="Fumarylacetoacetase-like C-terminal" evidence="2">
    <location>
        <begin position="27"/>
        <end position="221"/>
    </location>
</feature>
<dbReference type="AlphaFoldDB" id="A0A1I4AH29"/>
<reference evidence="3 4" key="1">
    <citation type="submission" date="2016-10" db="EMBL/GenBank/DDBJ databases">
        <authorList>
            <person name="de Groot N.N."/>
        </authorList>
    </citation>
    <scope>NUCLEOTIDE SEQUENCE [LARGE SCALE GENOMIC DNA]</scope>
    <source>
        <strain evidence="3 4">NE2</strain>
    </source>
</reference>